<dbReference type="InterPro" id="IPR008969">
    <property type="entry name" value="CarboxyPept-like_regulatory"/>
</dbReference>
<dbReference type="GO" id="GO:0006508">
    <property type="term" value="P:proteolysis"/>
    <property type="evidence" value="ECO:0007669"/>
    <property type="project" value="InterPro"/>
</dbReference>
<dbReference type="GO" id="GO:0008233">
    <property type="term" value="F:peptidase activity"/>
    <property type="evidence" value="ECO:0007669"/>
    <property type="project" value="InterPro"/>
</dbReference>
<evidence type="ECO:0000259" key="2">
    <source>
        <dbReference type="Pfam" id="PF03412"/>
    </source>
</evidence>
<keyword evidence="1" id="KW-0812">Transmembrane</keyword>
<comment type="caution">
    <text evidence="3">The sequence shown here is derived from an EMBL/GenBank/DDBJ whole genome shotgun (WGS) entry which is preliminary data.</text>
</comment>
<evidence type="ECO:0000313" key="4">
    <source>
        <dbReference type="Proteomes" id="UP000294830"/>
    </source>
</evidence>
<reference evidence="3 4" key="1">
    <citation type="submission" date="2019-03" db="EMBL/GenBank/DDBJ databases">
        <title>Genomic Encyclopedia of Archaeal and Bacterial Type Strains, Phase II (KMG-II): from individual species to whole genera.</title>
        <authorList>
            <person name="Goeker M."/>
        </authorList>
    </citation>
    <scope>NUCLEOTIDE SEQUENCE [LARGE SCALE GENOMIC DNA]</scope>
    <source>
        <strain evidence="3 4">RL-C</strain>
    </source>
</reference>
<dbReference type="OrthoDB" id="603275at2"/>
<name>A0A4R2EW11_9BACT</name>
<keyword evidence="1" id="KW-0472">Membrane</keyword>
<evidence type="ECO:0000313" key="3">
    <source>
        <dbReference type="EMBL" id="TCN68859.1"/>
    </source>
</evidence>
<accession>A0A4R2EW11</accession>
<dbReference type="InterPro" id="IPR005074">
    <property type="entry name" value="Peptidase_C39"/>
</dbReference>
<dbReference type="Pfam" id="PF03412">
    <property type="entry name" value="Peptidase_C39"/>
    <property type="match status" value="1"/>
</dbReference>
<dbReference type="GO" id="GO:0005524">
    <property type="term" value="F:ATP binding"/>
    <property type="evidence" value="ECO:0007669"/>
    <property type="project" value="InterPro"/>
</dbReference>
<protein>
    <submittedName>
        <fullName evidence="3">Peptidase C39-like protein</fullName>
    </submittedName>
</protein>
<dbReference type="SUPFAM" id="SSF56935">
    <property type="entry name" value="Porins"/>
    <property type="match status" value="1"/>
</dbReference>
<gene>
    <name evidence="3" type="ORF">CLV25_10561</name>
</gene>
<dbReference type="SUPFAM" id="SSF49464">
    <property type="entry name" value="Carboxypeptidase regulatory domain-like"/>
    <property type="match status" value="1"/>
</dbReference>
<proteinExistence type="predicted"/>
<dbReference type="Gene3D" id="3.90.70.10">
    <property type="entry name" value="Cysteine proteinases"/>
    <property type="match status" value="1"/>
</dbReference>
<keyword evidence="4" id="KW-1185">Reference proteome</keyword>
<dbReference type="RefSeq" id="WP_131838881.1">
    <property type="nucleotide sequence ID" value="NZ_SLWB01000005.1"/>
</dbReference>
<feature type="transmembrane region" description="Helical" evidence="1">
    <location>
        <begin position="64"/>
        <end position="89"/>
    </location>
</feature>
<dbReference type="Proteomes" id="UP000294830">
    <property type="component" value="Unassembled WGS sequence"/>
</dbReference>
<evidence type="ECO:0000256" key="1">
    <source>
        <dbReference type="SAM" id="Phobius"/>
    </source>
</evidence>
<organism evidence="3 4">
    <name type="scientific">Acetobacteroides hydrogenigenes</name>
    <dbReference type="NCBI Taxonomy" id="979970"/>
    <lineage>
        <taxon>Bacteria</taxon>
        <taxon>Pseudomonadati</taxon>
        <taxon>Bacteroidota</taxon>
        <taxon>Bacteroidia</taxon>
        <taxon>Bacteroidales</taxon>
        <taxon>Rikenellaceae</taxon>
        <taxon>Acetobacteroides</taxon>
    </lineage>
</organism>
<feature type="domain" description="Peptidase C39" evidence="2">
    <location>
        <begin position="6"/>
        <end position="64"/>
    </location>
</feature>
<dbReference type="GO" id="GO:0016020">
    <property type="term" value="C:membrane"/>
    <property type="evidence" value="ECO:0007669"/>
    <property type="project" value="InterPro"/>
</dbReference>
<keyword evidence="1" id="KW-1133">Transmembrane helix</keyword>
<dbReference type="AlphaFoldDB" id="A0A4R2EW11"/>
<sequence>MSKKFTHYHQHDVMDCGPTCLQMVAKHHGKNFSIQSLRENAHLSREGVSLYGISRAAKILRIEIVELIQVLHFFWIKVLVVLSLFIPLLTNAQQVFKGKVVNEQSGGIPFVNVLIVESFSKPTIIAFALTNDKGDFSLSHRCKTDSLYVLVKGLNVKPTQRKVANTDRPTRILAKESRIEIKEVTVTNKRVWATKDTINYLVSSFQDKNDATIGDVLKKMPGINVRSSGMIEYNGIPINKFYIEGLDLLKGRYGLATNNLSPSDISTVQVLEHHQPIKALKELSSSNQAAINLRLKDSSRGIFSLIALLGVGCDTSALGESELIASYFTRQKQYLAMYKGNNCGVDLEREIRKLNVTEKSNGLLTSLQQPLPPNISKDKYYDNLSNLGTVNTIFKNSKGNESCLNLFYLGDKVKSHSGTYSSFLLPDGTYHYINEAERTTTLRNSITGEYSYKVNRTGTYLSEVASCDMSWVNGDGAMSAGESIFQKADNTSIHAVNGLCWIAKTGEYTGWTVNSEVDFKTTPQNLYVAPNLFASYFAGDVGELHQHVGVTSFYTQNKAALLSGFRFGGIRFSPDVFVEVNRDVLTSTLRPTAMSFNLPNNDRFRNDMSDFTLKVGPSISARYASTYFDVSGYFPFFYYNRMVSNDISGTILKDSKVYGEPSLSLNGYRGKWDFGIKLYRTIEQVGFEQLYTGSILTNYRTLSRYDPLFNDRKSNNISGTMSYKNSYRLLFANVQLTYSRFSSDALYGQTFDGLLSKITALQVDANGHHSLVRMEVSKGFDWKKLNLGMSLAWYSKNTPVLRQDTVVRYLGKELSAQLKLFINPFSFMSISLEELWAKEKGRQQCGDAIPAIITATSKMDATVNIKKDFSISSSFYSYYNSRTDGRKDFNLVNVKLQYTRKTTRYSIEWNNIFNVDTYETVSLSALSSTRYVYYIRPTSVLFNVRFKLW</sequence>
<dbReference type="EMBL" id="SLWB01000005">
    <property type="protein sequence ID" value="TCN68859.1"/>
    <property type="molecule type" value="Genomic_DNA"/>
</dbReference>